<evidence type="ECO:0000259" key="3">
    <source>
        <dbReference type="PROSITE" id="PS01031"/>
    </source>
</evidence>
<evidence type="ECO:0000256" key="1">
    <source>
        <dbReference type="PROSITE-ProRule" id="PRU00285"/>
    </source>
</evidence>
<name>A0A3G1A5H3_9CREN</name>
<dbReference type="EMBL" id="CP007493">
    <property type="protein sequence ID" value="AJB41223.1"/>
    <property type="molecule type" value="Genomic_DNA"/>
</dbReference>
<gene>
    <name evidence="4" type="ORF">TCARB_0145</name>
</gene>
<dbReference type="InterPro" id="IPR008978">
    <property type="entry name" value="HSP20-like_chaperone"/>
</dbReference>
<accession>A0A3G1A5H3</accession>
<reference evidence="5" key="1">
    <citation type="book" date="2010" name="EXTREMOPHILES" publisher="0:0-0">
        <title>Complete genome sequences of ten hyperthermophilic archaea reveal their metabolic capabilities and possible ecological roles.</title>
        <editorList>
            <person name="?"/>
        </editorList>
        <authorList>
            <person name="Ravin N.V."/>
            <person name="Mardanov A.V."/>
            <person name="Bonch-Osmolovskaya E.A."/>
            <person name="Skryabin K.G."/>
        </authorList>
    </citation>
    <scope>NUCLEOTIDE SEQUENCE [LARGE SCALE GENOMIC DNA]</scope>
    <source>
        <strain evidence="5">1505</strain>
    </source>
</reference>
<dbReference type="PROSITE" id="PS01031">
    <property type="entry name" value="SHSP"/>
    <property type="match status" value="1"/>
</dbReference>
<feature type="domain" description="SHSP" evidence="3">
    <location>
        <begin position="35"/>
        <end position="143"/>
    </location>
</feature>
<dbReference type="Proteomes" id="UP000266720">
    <property type="component" value="Chromosome"/>
</dbReference>
<evidence type="ECO:0000256" key="2">
    <source>
        <dbReference type="RuleBase" id="RU003616"/>
    </source>
</evidence>
<proteinExistence type="inferred from homology"/>
<dbReference type="CDD" id="cd06464">
    <property type="entry name" value="ACD_sHsps-like"/>
    <property type="match status" value="1"/>
</dbReference>
<dbReference type="GeneID" id="16573723"/>
<dbReference type="AlphaFoldDB" id="A0A3G1A5H3"/>
<protein>
    <recommendedName>
        <fullName evidence="3">SHSP domain-containing protein</fullName>
    </recommendedName>
</protein>
<dbReference type="InterPro" id="IPR002068">
    <property type="entry name" value="A-crystallin/Hsp20_dom"/>
</dbReference>
<dbReference type="Pfam" id="PF00011">
    <property type="entry name" value="HSP20"/>
    <property type="match status" value="1"/>
</dbReference>
<dbReference type="STRING" id="697581.TCARB_0145"/>
<dbReference type="Gene3D" id="2.60.40.790">
    <property type="match status" value="1"/>
</dbReference>
<organism evidence="4 5">
    <name type="scientific">Thermofilum adornatum 1505</name>
    <dbReference type="NCBI Taxonomy" id="697581"/>
    <lineage>
        <taxon>Archaea</taxon>
        <taxon>Thermoproteota</taxon>
        <taxon>Thermoprotei</taxon>
        <taxon>Thermofilales</taxon>
        <taxon>Thermofilaceae</taxon>
        <taxon>Thermofilum</taxon>
    </lineage>
</organism>
<dbReference type="SUPFAM" id="SSF49764">
    <property type="entry name" value="HSP20-like chaperones"/>
    <property type="match status" value="1"/>
</dbReference>
<dbReference type="GeneID" id="25405604"/>
<evidence type="ECO:0000313" key="4">
    <source>
        <dbReference type="EMBL" id="AJB41223.1"/>
    </source>
</evidence>
<evidence type="ECO:0000313" key="5">
    <source>
        <dbReference type="Proteomes" id="UP000266720"/>
    </source>
</evidence>
<comment type="similarity">
    <text evidence="1 2">Belongs to the small heat shock protein (HSP20) family.</text>
</comment>
<dbReference type="KEGG" id="tcb:TCARB_0145"/>
<dbReference type="RefSeq" id="WP_020962731.1">
    <property type="nucleotide sequence ID" value="NZ_CP007493.1"/>
</dbReference>
<sequence length="143" mass="16816">MEEWIRNEIEQFFKEIRKMREEMAKLEQEFFKPTPIEEKLQVPLYEVKRYSDKLVVCADLAGVKRKEDINVTVEGGTLKIEAILHRPISFEGFTLLREPITKYRLEVPIPDNADTDNIKASFKKGILEVEIPLKIRRVKVNVE</sequence>